<evidence type="ECO:0000256" key="8">
    <source>
        <dbReference type="ARBA" id="ARBA00022989"/>
    </source>
</evidence>
<dbReference type="GO" id="GO:0016705">
    <property type="term" value="F:oxidoreductase activity, acting on paired donors, with incorporation or reduction of molecular oxygen"/>
    <property type="evidence" value="ECO:0007669"/>
    <property type="project" value="InterPro"/>
</dbReference>
<protein>
    <submittedName>
        <fullName evidence="14">Cytochrome P450</fullName>
    </submittedName>
</protein>
<accession>A0AAD7AD01</accession>
<evidence type="ECO:0000256" key="4">
    <source>
        <dbReference type="ARBA" id="ARBA00010617"/>
    </source>
</evidence>
<comment type="caution">
    <text evidence="14">The sequence shown here is derived from an EMBL/GenBank/DDBJ whole genome shotgun (WGS) entry which is preliminary data.</text>
</comment>
<evidence type="ECO:0000256" key="9">
    <source>
        <dbReference type="ARBA" id="ARBA00023002"/>
    </source>
</evidence>
<dbReference type="PRINTS" id="PR00465">
    <property type="entry name" value="EP450IV"/>
</dbReference>
<dbReference type="InterPro" id="IPR001128">
    <property type="entry name" value="Cyt_P450"/>
</dbReference>
<dbReference type="PANTHER" id="PTHR24305:SF166">
    <property type="entry name" value="CYTOCHROME P450 12A4, MITOCHONDRIAL-RELATED"/>
    <property type="match status" value="1"/>
</dbReference>
<comment type="similarity">
    <text evidence="4">Belongs to the cytochrome P450 family.</text>
</comment>
<dbReference type="EMBL" id="JARIHO010000009">
    <property type="protein sequence ID" value="KAJ7355224.1"/>
    <property type="molecule type" value="Genomic_DNA"/>
</dbReference>
<sequence length="519" mass="56898">MNSGIAGGVIFVLLVGYFVFRRRSIITNIVGPPCGSWLFGHTRELLISPAYGEQEFKWLKMYGPVYRLNGCFGQNRLMVSDPQAFQYILNSPHFALSPTLQNMAALVFGEGNLLGIRGKTHKRLRNEFNTAFTPATVRSSIPIFEKVAQGIALQLEASDTPSVNVMPLLCTAALAAIAEAALSYSMDQLGDKYVAANVQIMAAASSQSAGQILADAVGAYLPPWMLRAATHLPTQTFKAVRQANHLAKRLGERVVREKQDLAQRGLDINSDLFGVLLDPDRSDTTRNPLSGPEIVAQTQIIMVAGQETTATTTSLALWELAKNPKLQDMLRTEIHSTLGQGETGSIGYDRMPFLNALIKETLRFYPAEPLTERMAVQDTVLPLSERITTSTGEQISQIPLSKGQVVVVAMAAYQRLESRWGRDANEFRPSRWLDGTVAKGEAVGPYANLLTFLGGPHTCLGWRFAILEMQVILCELVGKFAFAPPEDDIEPVRVRLANTLQPTMADGQKGVPLRVTRIV</sequence>
<keyword evidence="12" id="KW-0472">Membrane</keyword>
<keyword evidence="9" id="KW-0560">Oxidoreductase</keyword>
<proteinExistence type="inferred from homology"/>
<dbReference type="Gene3D" id="1.10.630.10">
    <property type="entry name" value="Cytochrome P450"/>
    <property type="match status" value="1"/>
</dbReference>
<evidence type="ECO:0000256" key="7">
    <source>
        <dbReference type="ARBA" id="ARBA00022723"/>
    </source>
</evidence>
<organism evidence="14 15">
    <name type="scientific">Mycena albidolilacea</name>
    <dbReference type="NCBI Taxonomy" id="1033008"/>
    <lineage>
        <taxon>Eukaryota</taxon>
        <taxon>Fungi</taxon>
        <taxon>Dikarya</taxon>
        <taxon>Basidiomycota</taxon>
        <taxon>Agaricomycotina</taxon>
        <taxon>Agaricomycetes</taxon>
        <taxon>Agaricomycetidae</taxon>
        <taxon>Agaricales</taxon>
        <taxon>Marasmiineae</taxon>
        <taxon>Mycenaceae</taxon>
        <taxon>Mycena</taxon>
    </lineage>
</organism>
<dbReference type="GO" id="GO:0016020">
    <property type="term" value="C:membrane"/>
    <property type="evidence" value="ECO:0007669"/>
    <property type="project" value="UniProtKB-SubCell"/>
</dbReference>
<reference evidence="14" key="1">
    <citation type="submission" date="2023-03" db="EMBL/GenBank/DDBJ databases">
        <title>Massive genome expansion in bonnet fungi (Mycena s.s.) driven by repeated elements and novel gene families across ecological guilds.</title>
        <authorList>
            <consortium name="Lawrence Berkeley National Laboratory"/>
            <person name="Harder C.B."/>
            <person name="Miyauchi S."/>
            <person name="Viragh M."/>
            <person name="Kuo A."/>
            <person name="Thoen E."/>
            <person name="Andreopoulos B."/>
            <person name="Lu D."/>
            <person name="Skrede I."/>
            <person name="Drula E."/>
            <person name="Henrissat B."/>
            <person name="Morin E."/>
            <person name="Kohler A."/>
            <person name="Barry K."/>
            <person name="LaButti K."/>
            <person name="Morin E."/>
            <person name="Salamov A."/>
            <person name="Lipzen A."/>
            <person name="Mereny Z."/>
            <person name="Hegedus B."/>
            <person name="Baldrian P."/>
            <person name="Stursova M."/>
            <person name="Weitz H."/>
            <person name="Taylor A."/>
            <person name="Grigoriev I.V."/>
            <person name="Nagy L.G."/>
            <person name="Martin F."/>
            <person name="Kauserud H."/>
        </authorList>
    </citation>
    <scope>NUCLEOTIDE SEQUENCE</scope>
    <source>
        <strain evidence="14">CBHHK002</strain>
    </source>
</reference>
<comment type="pathway">
    <text evidence="3">Secondary metabolite biosynthesis; terpenoid biosynthesis.</text>
</comment>
<dbReference type="InterPro" id="IPR002403">
    <property type="entry name" value="Cyt_P450_E_grp-IV"/>
</dbReference>
<evidence type="ECO:0000256" key="1">
    <source>
        <dbReference type="ARBA" id="ARBA00001971"/>
    </source>
</evidence>
<evidence type="ECO:0000256" key="13">
    <source>
        <dbReference type="PIRSR" id="PIRSR602403-1"/>
    </source>
</evidence>
<evidence type="ECO:0000256" key="11">
    <source>
        <dbReference type="ARBA" id="ARBA00023033"/>
    </source>
</evidence>
<keyword evidence="7 13" id="KW-0479">Metal-binding</keyword>
<evidence type="ECO:0000256" key="5">
    <source>
        <dbReference type="ARBA" id="ARBA00022617"/>
    </source>
</evidence>
<evidence type="ECO:0000256" key="12">
    <source>
        <dbReference type="ARBA" id="ARBA00023136"/>
    </source>
</evidence>
<keyword evidence="10 13" id="KW-0408">Iron</keyword>
<dbReference type="InterPro" id="IPR050121">
    <property type="entry name" value="Cytochrome_P450_monoxygenase"/>
</dbReference>
<dbReference type="GO" id="GO:0005506">
    <property type="term" value="F:iron ion binding"/>
    <property type="evidence" value="ECO:0007669"/>
    <property type="project" value="InterPro"/>
</dbReference>
<dbReference type="Pfam" id="PF00067">
    <property type="entry name" value="p450"/>
    <property type="match status" value="1"/>
</dbReference>
<dbReference type="SUPFAM" id="SSF48264">
    <property type="entry name" value="Cytochrome P450"/>
    <property type="match status" value="1"/>
</dbReference>
<keyword evidence="8" id="KW-1133">Transmembrane helix</keyword>
<dbReference type="PRINTS" id="PR00385">
    <property type="entry name" value="P450"/>
</dbReference>
<dbReference type="PANTHER" id="PTHR24305">
    <property type="entry name" value="CYTOCHROME P450"/>
    <property type="match status" value="1"/>
</dbReference>
<evidence type="ECO:0000256" key="6">
    <source>
        <dbReference type="ARBA" id="ARBA00022692"/>
    </source>
</evidence>
<dbReference type="AlphaFoldDB" id="A0AAD7AD01"/>
<gene>
    <name evidence="14" type="ORF">DFH08DRAFT_1076400</name>
</gene>
<evidence type="ECO:0000256" key="10">
    <source>
        <dbReference type="ARBA" id="ARBA00023004"/>
    </source>
</evidence>
<evidence type="ECO:0000256" key="2">
    <source>
        <dbReference type="ARBA" id="ARBA00004370"/>
    </source>
</evidence>
<dbReference type="GO" id="GO:0004497">
    <property type="term" value="F:monooxygenase activity"/>
    <property type="evidence" value="ECO:0007669"/>
    <property type="project" value="UniProtKB-KW"/>
</dbReference>
<dbReference type="Proteomes" id="UP001218218">
    <property type="component" value="Unassembled WGS sequence"/>
</dbReference>
<keyword evidence="11" id="KW-0503">Monooxygenase</keyword>
<comment type="subcellular location">
    <subcellularLocation>
        <location evidence="2">Membrane</location>
    </subcellularLocation>
</comment>
<evidence type="ECO:0000313" key="15">
    <source>
        <dbReference type="Proteomes" id="UP001218218"/>
    </source>
</evidence>
<name>A0AAD7AD01_9AGAR</name>
<evidence type="ECO:0000313" key="14">
    <source>
        <dbReference type="EMBL" id="KAJ7355224.1"/>
    </source>
</evidence>
<keyword evidence="15" id="KW-1185">Reference proteome</keyword>
<feature type="binding site" description="axial binding residue" evidence="13">
    <location>
        <position position="459"/>
    </location>
    <ligand>
        <name>heme</name>
        <dbReference type="ChEBI" id="CHEBI:30413"/>
    </ligand>
    <ligandPart>
        <name>Fe</name>
        <dbReference type="ChEBI" id="CHEBI:18248"/>
    </ligandPart>
</feature>
<dbReference type="GO" id="GO:0020037">
    <property type="term" value="F:heme binding"/>
    <property type="evidence" value="ECO:0007669"/>
    <property type="project" value="InterPro"/>
</dbReference>
<keyword evidence="5 13" id="KW-0349">Heme</keyword>
<evidence type="ECO:0000256" key="3">
    <source>
        <dbReference type="ARBA" id="ARBA00004721"/>
    </source>
</evidence>
<comment type="cofactor">
    <cofactor evidence="1 13">
        <name>heme</name>
        <dbReference type="ChEBI" id="CHEBI:30413"/>
    </cofactor>
</comment>
<dbReference type="InterPro" id="IPR036396">
    <property type="entry name" value="Cyt_P450_sf"/>
</dbReference>
<keyword evidence="6" id="KW-0812">Transmembrane</keyword>